<sequence>MRPSLNPILSFFFFFFFESAGHLAGHCLFHAALTTVLLTEFVCLRLTQSHCESWISKLSNKPVFLKRVDTSHLYNKDVSLYLNVTID</sequence>
<dbReference type="AlphaFoldDB" id="G3IEL6"/>
<evidence type="ECO:0000313" key="1">
    <source>
        <dbReference type="EMBL" id="EGW12924.1"/>
    </source>
</evidence>
<evidence type="ECO:0000313" key="2">
    <source>
        <dbReference type="Proteomes" id="UP000001075"/>
    </source>
</evidence>
<dbReference type="EMBL" id="JH002221">
    <property type="protein sequence ID" value="EGW12924.1"/>
    <property type="molecule type" value="Genomic_DNA"/>
</dbReference>
<accession>G3IEL6</accession>
<dbReference type="Proteomes" id="UP000001075">
    <property type="component" value="Unassembled WGS sequence"/>
</dbReference>
<reference evidence="2" key="1">
    <citation type="journal article" date="2011" name="Nat. Biotechnol.">
        <title>The genomic sequence of the Chinese hamster ovary (CHO)-K1 cell line.</title>
        <authorList>
            <person name="Xu X."/>
            <person name="Nagarajan H."/>
            <person name="Lewis N.E."/>
            <person name="Pan S."/>
            <person name="Cai Z."/>
            <person name="Liu X."/>
            <person name="Chen W."/>
            <person name="Xie M."/>
            <person name="Wang W."/>
            <person name="Hammond S."/>
            <person name="Andersen M.R."/>
            <person name="Neff N."/>
            <person name="Passarelli B."/>
            <person name="Koh W."/>
            <person name="Fan H.C."/>
            <person name="Wang J."/>
            <person name="Gui Y."/>
            <person name="Lee K.H."/>
            <person name="Betenbaugh M.J."/>
            <person name="Quake S.R."/>
            <person name="Famili I."/>
            <person name="Palsson B.O."/>
            <person name="Wang J."/>
        </authorList>
    </citation>
    <scope>NUCLEOTIDE SEQUENCE [LARGE SCALE GENOMIC DNA]</scope>
    <source>
        <strain evidence="2">CHO K1 cell line</strain>
    </source>
</reference>
<gene>
    <name evidence="1" type="ORF">I79_022165</name>
</gene>
<dbReference type="InParanoid" id="G3IEL6"/>
<organism evidence="1 2">
    <name type="scientific">Cricetulus griseus</name>
    <name type="common">Chinese hamster</name>
    <name type="synonym">Cricetulus barabensis griseus</name>
    <dbReference type="NCBI Taxonomy" id="10029"/>
    <lineage>
        <taxon>Eukaryota</taxon>
        <taxon>Metazoa</taxon>
        <taxon>Chordata</taxon>
        <taxon>Craniata</taxon>
        <taxon>Vertebrata</taxon>
        <taxon>Euteleostomi</taxon>
        <taxon>Mammalia</taxon>
        <taxon>Eutheria</taxon>
        <taxon>Euarchontoglires</taxon>
        <taxon>Glires</taxon>
        <taxon>Rodentia</taxon>
        <taxon>Myomorpha</taxon>
        <taxon>Muroidea</taxon>
        <taxon>Cricetidae</taxon>
        <taxon>Cricetinae</taxon>
        <taxon>Cricetulus</taxon>
    </lineage>
</organism>
<protein>
    <submittedName>
        <fullName evidence="1">Uncharacterized protein</fullName>
    </submittedName>
</protein>
<name>G3IEL6_CRIGR</name>
<proteinExistence type="predicted"/>